<feature type="transmembrane region" description="Helical" evidence="6">
    <location>
        <begin position="12"/>
        <end position="34"/>
    </location>
</feature>
<dbReference type="InterPro" id="IPR008952">
    <property type="entry name" value="Tetraspanin_EC2_sf"/>
</dbReference>
<dbReference type="InterPro" id="IPR018499">
    <property type="entry name" value="Tetraspanin/Peripherin"/>
</dbReference>
<dbReference type="KEGG" id="tad:TRIADDRAFT_63517"/>
<dbReference type="Gene3D" id="1.10.1450.10">
    <property type="entry name" value="Tetraspanin"/>
    <property type="match status" value="1"/>
</dbReference>
<evidence type="ECO:0000256" key="2">
    <source>
        <dbReference type="ARBA" id="ARBA00006840"/>
    </source>
</evidence>
<keyword evidence="4 6" id="KW-1133">Transmembrane helix</keyword>
<name>B3RLW5_TRIAD</name>
<dbReference type="Pfam" id="PF00335">
    <property type="entry name" value="Tetraspanin"/>
    <property type="match status" value="1"/>
</dbReference>
<dbReference type="PANTHER" id="PTHR19282:SF527">
    <property type="entry name" value="TETRASPANIN"/>
    <property type="match status" value="1"/>
</dbReference>
<sequence>MGCGNLSRILLIVFNFIFVLSGFAVIGLAGYNLATYWDIATIAADSAVTIGTILLLTAGIITTLAGILGFCGSLNRHPGMLLGFFILLLLIFGFEVAAGIYTVVHRQEVIDALRTKLSNDIQNKYTPNNLGIQRGLNAIQTQFKCCGSSNYTDWARSTWGAGKTIAYPVPDSCCKVYVPGCGLDEVQRGGANLTGINLNGCVQSVSNTISENAYIILGVGVGIGALQIFGMVCSMILYCDLKEDKD</sequence>
<evidence type="ECO:0000256" key="6">
    <source>
        <dbReference type="RuleBase" id="RU361218"/>
    </source>
</evidence>
<feature type="transmembrane region" description="Helical" evidence="6">
    <location>
        <begin position="82"/>
        <end position="104"/>
    </location>
</feature>
<dbReference type="GeneID" id="6750012"/>
<dbReference type="AlphaFoldDB" id="B3RLW5"/>
<dbReference type="OrthoDB" id="438211at2759"/>
<keyword evidence="5 6" id="KW-0472">Membrane</keyword>
<organism evidence="7 8">
    <name type="scientific">Trichoplax adhaerens</name>
    <name type="common">Trichoplax reptans</name>
    <dbReference type="NCBI Taxonomy" id="10228"/>
    <lineage>
        <taxon>Eukaryota</taxon>
        <taxon>Metazoa</taxon>
        <taxon>Placozoa</taxon>
        <taxon>Uniplacotomia</taxon>
        <taxon>Trichoplacea</taxon>
        <taxon>Trichoplacidae</taxon>
        <taxon>Trichoplax</taxon>
    </lineage>
</organism>
<feature type="transmembrane region" description="Helical" evidence="6">
    <location>
        <begin position="213"/>
        <end position="238"/>
    </location>
</feature>
<dbReference type="SUPFAM" id="SSF48652">
    <property type="entry name" value="Tetraspanin"/>
    <property type="match status" value="1"/>
</dbReference>
<evidence type="ECO:0000313" key="7">
    <source>
        <dbReference type="EMBL" id="EDV28857.1"/>
    </source>
</evidence>
<protein>
    <recommendedName>
        <fullName evidence="6">Tetraspanin</fullName>
    </recommendedName>
</protein>
<dbReference type="HOGENOM" id="CLU_055524_5_0_1"/>
<keyword evidence="3 6" id="KW-0812">Transmembrane</keyword>
<dbReference type="Proteomes" id="UP000009022">
    <property type="component" value="Unassembled WGS sequence"/>
</dbReference>
<dbReference type="InParanoid" id="B3RLW5"/>
<evidence type="ECO:0000256" key="4">
    <source>
        <dbReference type="ARBA" id="ARBA00022989"/>
    </source>
</evidence>
<dbReference type="EMBL" id="DS985241">
    <property type="protein sequence ID" value="EDV28857.1"/>
    <property type="molecule type" value="Genomic_DNA"/>
</dbReference>
<proteinExistence type="inferred from homology"/>
<evidence type="ECO:0000256" key="3">
    <source>
        <dbReference type="ARBA" id="ARBA00022692"/>
    </source>
</evidence>
<dbReference type="InterPro" id="IPR000301">
    <property type="entry name" value="Tetraspanin_animals"/>
</dbReference>
<reference evidence="7 8" key="1">
    <citation type="journal article" date="2008" name="Nature">
        <title>The Trichoplax genome and the nature of placozoans.</title>
        <authorList>
            <person name="Srivastava M."/>
            <person name="Begovic E."/>
            <person name="Chapman J."/>
            <person name="Putnam N.H."/>
            <person name="Hellsten U."/>
            <person name="Kawashima T."/>
            <person name="Kuo A."/>
            <person name="Mitros T."/>
            <person name="Salamov A."/>
            <person name="Carpenter M.L."/>
            <person name="Signorovitch A.Y."/>
            <person name="Moreno M.A."/>
            <person name="Kamm K."/>
            <person name="Grimwood J."/>
            <person name="Schmutz J."/>
            <person name="Shapiro H."/>
            <person name="Grigoriev I.V."/>
            <person name="Buss L.W."/>
            <person name="Schierwater B."/>
            <person name="Dellaporta S.L."/>
            <person name="Rokhsar D.S."/>
        </authorList>
    </citation>
    <scope>NUCLEOTIDE SEQUENCE [LARGE SCALE GENOMIC DNA]</scope>
    <source>
        <strain evidence="7 8">Grell-BS-1999</strain>
    </source>
</reference>
<comment type="subcellular location">
    <subcellularLocation>
        <location evidence="1 6">Membrane</location>
        <topology evidence="1 6">Multi-pass membrane protein</topology>
    </subcellularLocation>
</comment>
<dbReference type="PIRSF" id="PIRSF002419">
    <property type="entry name" value="Tetraspanin"/>
    <property type="match status" value="1"/>
</dbReference>
<dbReference type="RefSeq" id="XP_002108059.1">
    <property type="nucleotide sequence ID" value="XM_002108023.1"/>
</dbReference>
<dbReference type="eggNOG" id="KOG3882">
    <property type="taxonomic scope" value="Eukaryota"/>
</dbReference>
<accession>B3RLW5</accession>
<feature type="transmembrane region" description="Helical" evidence="6">
    <location>
        <begin position="46"/>
        <end position="70"/>
    </location>
</feature>
<evidence type="ECO:0000256" key="1">
    <source>
        <dbReference type="ARBA" id="ARBA00004141"/>
    </source>
</evidence>
<dbReference type="CTD" id="6750012"/>
<evidence type="ECO:0000256" key="5">
    <source>
        <dbReference type="ARBA" id="ARBA00023136"/>
    </source>
</evidence>
<gene>
    <name evidence="7" type="ORF">TRIADDRAFT_63517</name>
</gene>
<keyword evidence="8" id="KW-1185">Reference proteome</keyword>
<dbReference type="PRINTS" id="PR00259">
    <property type="entry name" value="TMFOUR"/>
</dbReference>
<dbReference type="PANTHER" id="PTHR19282">
    <property type="entry name" value="TETRASPANIN"/>
    <property type="match status" value="1"/>
</dbReference>
<dbReference type="GO" id="GO:0005886">
    <property type="term" value="C:plasma membrane"/>
    <property type="evidence" value="ECO:0000318"/>
    <property type="project" value="GO_Central"/>
</dbReference>
<comment type="similarity">
    <text evidence="2 6">Belongs to the tetraspanin (TM4SF) family.</text>
</comment>
<dbReference type="PhylomeDB" id="B3RLW5"/>
<evidence type="ECO:0000313" key="8">
    <source>
        <dbReference type="Proteomes" id="UP000009022"/>
    </source>
</evidence>